<dbReference type="Proteomes" id="UP000663845">
    <property type="component" value="Unassembled WGS sequence"/>
</dbReference>
<keyword evidence="1" id="KW-0812">Transmembrane</keyword>
<proteinExistence type="predicted"/>
<protein>
    <recommendedName>
        <fullName evidence="2">DUF7164 domain-containing protein</fullName>
    </recommendedName>
</protein>
<feature type="transmembrane region" description="Helical" evidence="1">
    <location>
        <begin position="12"/>
        <end position="29"/>
    </location>
</feature>
<keyword evidence="1" id="KW-0472">Membrane</keyword>
<keyword evidence="1" id="KW-1133">Transmembrane helix</keyword>
<dbReference type="AlphaFoldDB" id="A0A815QM82"/>
<dbReference type="EMBL" id="CAJNOG010001684">
    <property type="protein sequence ID" value="CAF1463944.1"/>
    <property type="molecule type" value="Genomic_DNA"/>
</dbReference>
<evidence type="ECO:0000259" key="2">
    <source>
        <dbReference type="Pfam" id="PF23741"/>
    </source>
</evidence>
<sequence>MIFRVEKVVRLIAILIVIALLYFLIIFYYPDESSTENDIDFSMIETQTNDTIIHTAVVLSLAKDTAHIAEFHLLYDSWRFIQNFSPLSQQVLIDLIVFCEQPSCFQLPSSCLPLSYNKQFQTIPTCFYEELSIKIVEEWNDYLYMTSIAFLLTKEYKQTILKYHWILRVDQDAILSPGLLFGLLKKHPVKLYNKQFGAIGHGNNFTKERLRNIARKLGYKHGGIYNLCSTWLVHPKDSIAIANLTIKIGRHLLQNEFGPNVSGLEKLPANGEWPFWWRGVTSLYVAEIAINHFYFPSLGHQHESTALDHRGYSTASLWNAWHIHCLHDPNEFSKFKHRDRLREYLKLEQRIRINKMSNNTFTQNVLKQIIHEFRLIQKNNGKISGKVTVRDYISALAWQKAYAATGAINLGLEKLPANGEWPFWWRGVTSLYAAEIAINHLYFPSLGHQHESTALDHRGYSTASLWNAWHIHCLHDPNEFSKFKHRDRLREFLKLEQRIRINKMSNNTFTQNVLKQIIHEFRLIQKNNGKISGKVTVRDYITALAWQKAYAATGAINLG</sequence>
<reference evidence="3" key="1">
    <citation type="submission" date="2021-02" db="EMBL/GenBank/DDBJ databases">
        <authorList>
            <person name="Nowell W R."/>
        </authorList>
    </citation>
    <scope>NUCLEOTIDE SEQUENCE</scope>
</reference>
<evidence type="ECO:0000313" key="3">
    <source>
        <dbReference type="EMBL" id="CAF1463944.1"/>
    </source>
</evidence>
<name>A0A815QM82_9BILA</name>
<evidence type="ECO:0000313" key="4">
    <source>
        <dbReference type="Proteomes" id="UP000663845"/>
    </source>
</evidence>
<dbReference type="InterPro" id="IPR055588">
    <property type="entry name" value="DUF7164"/>
</dbReference>
<feature type="domain" description="DUF7164" evidence="2">
    <location>
        <begin position="417"/>
        <end position="555"/>
    </location>
</feature>
<dbReference type="Pfam" id="PF23741">
    <property type="entry name" value="DUF7164"/>
    <property type="match status" value="2"/>
</dbReference>
<accession>A0A815QM82</accession>
<gene>
    <name evidence="3" type="ORF">JYZ213_LOCUS41417</name>
</gene>
<evidence type="ECO:0000256" key="1">
    <source>
        <dbReference type="SAM" id="Phobius"/>
    </source>
</evidence>
<feature type="domain" description="DUF7164" evidence="2">
    <location>
        <begin position="50"/>
        <end position="407"/>
    </location>
</feature>
<comment type="caution">
    <text evidence="3">The sequence shown here is derived from an EMBL/GenBank/DDBJ whole genome shotgun (WGS) entry which is preliminary data.</text>
</comment>
<organism evidence="3 4">
    <name type="scientific">Adineta steineri</name>
    <dbReference type="NCBI Taxonomy" id="433720"/>
    <lineage>
        <taxon>Eukaryota</taxon>
        <taxon>Metazoa</taxon>
        <taxon>Spiralia</taxon>
        <taxon>Gnathifera</taxon>
        <taxon>Rotifera</taxon>
        <taxon>Eurotatoria</taxon>
        <taxon>Bdelloidea</taxon>
        <taxon>Adinetida</taxon>
        <taxon>Adinetidae</taxon>
        <taxon>Adineta</taxon>
    </lineage>
</organism>